<evidence type="ECO:0000313" key="7">
    <source>
        <dbReference type="EMBL" id="OQR67830.1"/>
    </source>
</evidence>
<evidence type="ECO:0000256" key="3">
    <source>
        <dbReference type="ARBA" id="ARBA00023157"/>
    </source>
</evidence>
<proteinExistence type="predicted"/>
<protein>
    <recommendedName>
        <fullName evidence="6">Sushi domain-containing protein</fullName>
    </recommendedName>
</protein>
<keyword evidence="1 5" id="KW-0732">Signal</keyword>
<comment type="caution">
    <text evidence="4">Lacks conserved residue(s) required for the propagation of feature annotation.</text>
</comment>
<evidence type="ECO:0000259" key="6">
    <source>
        <dbReference type="PROSITE" id="PS50923"/>
    </source>
</evidence>
<dbReference type="SUPFAM" id="SSF57535">
    <property type="entry name" value="Complement control module/SCR domain"/>
    <property type="match status" value="1"/>
</dbReference>
<dbReference type="OrthoDB" id="6433056at2759"/>
<accession>A0A1V9X2H4</accession>
<dbReference type="InterPro" id="IPR035976">
    <property type="entry name" value="Sushi/SCR/CCP_sf"/>
</dbReference>
<evidence type="ECO:0000256" key="5">
    <source>
        <dbReference type="SAM" id="SignalP"/>
    </source>
</evidence>
<dbReference type="PANTHER" id="PTHR45656">
    <property type="entry name" value="PROTEIN CBR-CLEC-78"/>
    <property type="match status" value="1"/>
</dbReference>
<dbReference type="SMART" id="SM00032">
    <property type="entry name" value="CCP"/>
    <property type="match status" value="1"/>
</dbReference>
<name>A0A1V9X2H4_9ACAR</name>
<dbReference type="EMBL" id="MNPL01027194">
    <property type="protein sequence ID" value="OQR67830.1"/>
    <property type="molecule type" value="Genomic_DNA"/>
</dbReference>
<dbReference type="CDD" id="cd00033">
    <property type="entry name" value="CCP"/>
    <property type="match status" value="1"/>
</dbReference>
<feature type="domain" description="Sushi" evidence="6">
    <location>
        <begin position="45"/>
        <end position="103"/>
    </location>
</feature>
<gene>
    <name evidence="7" type="ORF">BIW11_13281</name>
</gene>
<dbReference type="InParanoid" id="A0A1V9X2H4"/>
<evidence type="ECO:0000256" key="2">
    <source>
        <dbReference type="ARBA" id="ARBA00022737"/>
    </source>
</evidence>
<dbReference type="InterPro" id="IPR000436">
    <property type="entry name" value="Sushi_SCR_CCP_dom"/>
</dbReference>
<keyword evidence="2" id="KW-0677">Repeat</keyword>
<evidence type="ECO:0000313" key="8">
    <source>
        <dbReference type="Proteomes" id="UP000192247"/>
    </source>
</evidence>
<dbReference type="Proteomes" id="UP000192247">
    <property type="component" value="Unassembled WGS sequence"/>
</dbReference>
<evidence type="ECO:0000256" key="1">
    <source>
        <dbReference type="ARBA" id="ARBA00022729"/>
    </source>
</evidence>
<reference evidence="7 8" key="1">
    <citation type="journal article" date="2017" name="Gigascience">
        <title>Draft genome of the honey bee ectoparasitic mite, Tropilaelaps mercedesae, is shaped by the parasitic life history.</title>
        <authorList>
            <person name="Dong X."/>
            <person name="Armstrong S.D."/>
            <person name="Xia D."/>
            <person name="Makepeace B.L."/>
            <person name="Darby A.C."/>
            <person name="Kadowaki T."/>
        </authorList>
    </citation>
    <scope>NUCLEOTIDE SEQUENCE [LARGE SCALE GENOMIC DNA]</scope>
    <source>
        <strain evidence="7">Wuxi-XJTLU</strain>
    </source>
</reference>
<feature type="chain" id="PRO_5010722536" description="Sushi domain-containing protein" evidence="5">
    <location>
        <begin position="23"/>
        <end position="185"/>
    </location>
</feature>
<dbReference type="AlphaFoldDB" id="A0A1V9X2H4"/>
<dbReference type="PROSITE" id="PS50923">
    <property type="entry name" value="SUSHI"/>
    <property type="match status" value="1"/>
</dbReference>
<keyword evidence="8" id="KW-1185">Reference proteome</keyword>
<dbReference type="InterPro" id="IPR051277">
    <property type="entry name" value="SEZ6_CSMD_C4BPB_Regulators"/>
</dbReference>
<keyword evidence="4" id="KW-0768">Sushi</keyword>
<feature type="signal peptide" evidence="5">
    <location>
        <begin position="1"/>
        <end position="22"/>
    </location>
</feature>
<sequence>MPIVLSFLCVLLVQIATLLTQSEQVTTPMAAVGSGHPDENSTITRRCTFPGSPRHGRVIGHRQSFPDDSTVEFECDHGYKLLGPRRTQCFNGAWTKGVPYCVRDAANSKPAYQMPIDAEHTDSPGLALDGNDETCSMTQTTEGPRMWGVALLEEGAVSTLKVVFGAKIKGAQLEVSGERVFLADA</sequence>
<evidence type="ECO:0000256" key="4">
    <source>
        <dbReference type="PROSITE-ProRule" id="PRU00302"/>
    </source>
</evidence>
<comment type="caution">
    <text evidence="7">The sequence shown here is derived from an EMBL/GenBank/DDBJ whole genome shotgun (WGS) entry which is preliminary data.</text>
</comment>
<dbReference type="Gene3D" id="2.10.70.10">
    <property type="entry name" value="Complement Module, domain 1"/>
    <property type="match status" value="1"/>
</dbReference>
<dbReference type="PANTHER" id="PTHR45656:SF4">
    <property type="entry name" value="PROTEIN CBR-CLEC-78"/>
    <property type="match status" value="1"/>
</dbReference>
<dbReference type="Pfam" id="PF00084">
    <property type="entry name" value="Sushi"/>
    <property type="match status" value="1"/>
</dbReference>
<keyword evidence="3" id="KW-1015">Disulfide bond</keyword>
<organism evidence="7 8">
    <name type="scientific">Tropilaelaps mercedesae</name>
    <dbReference type="NCBI Taxonomy" id="418985"/>
    <lineage>
        <taxon>Eukaryota</taxon>
        <taxon>Metazoa</taxon>
        <taxon>Ecdysozoa</taxon>
        <taxon>Arthropoda</taxon>
        <taxon>Chelicerata</taxon>
        <taxon>Arachnida</taxon>
        <taxon>Acari</taxon>
        <taxon>Parasitiformes</taxon>
        <taxon>Mesostigmata</taxon>
        <taxon>Gamasina</taxon>
        <taxon>Dermanyssoidea</taxon>
        <taxon>Laelapidae</taxon>
        <taxon>Tropilaelaps</taxon>
    </lineage>
</organism>
<dbReference type="STRING" id="418985.A0A1V9X2H4"/>